<dbReference type="AlphaFoldDB" id="A0A2N0I1M2"/>
<dbReference type="EMBL" id="PHUF01000002">
    <property type="protein sequence ID" value="PKB25085.1"/>
    <property type="molecule type" value="Genomic_DNA"/>
</dbReference>
<evidence type="ECO:0000313" key="1">
    <source>
        <dbReference type="EMBL" id="PKB25085.1"/>
    </source>
</evidence>
<name>A0A2N0I1M2_9SPHN</name>
<evidence type="ECO:0000313" key="2">
    <source>
        <dbReference type="Proteomes" id="UP000232587"/>
    </source>
</evidence>
<dbReference type="Proteomes" id="UP000232587">
    <property type="component" value="Unassembled WGS sequence"/>
</dbReference>
<protein>
    <submittedName>
        <fullName evidence="1">Uncharacterized protein</fullName>
    </submittedName>
</protein>
<proteinExistence type="predicted"/>
<dbReference type="OrthoDB" id="7429152at2"/>
<gene>
    <name evidence="1" type="ORF">B0I00_0266</name>
</gene>
<accession>A0A2N0I1M2</accession>
<comment type="caution">
    <text evidence="1">The sequence shown here is derived from an EMBL/GenBank/DDBJ whole genome shotgun (WGS) entry which is preliminary data.</text>
</comment>
<keyword evidence="2" id="KW-1185">Reference proteome</keyword>
<sequence length="49" mass="5936">MISHGYDTSTARTWSAPRPPMDPSLRLRTYGRIRPLAEDMTWWERIFRR</sequence>
<dbReference type="RefSeq" id="WP_157812446.1">
    <property type="nucleotide sequence ID" value="NZ_PHUF01000002.1"/>
</dbReference>
<reference evidence="1 2" key="1">
    <citation type="submission" date="2017-11" db="EMBL/GenBank/DDBJ databases">
        <title>Genomic Encyclopedia of Type Strains, Phase III (KMG-III): the genomes of soil and plant-associated and newly described type strains.</title>
        <authorList>
            <person name="Whitman W."/>
        </authorList>
    </citation>
    <scope>NUCLEOTIDE SEQUENCE [LARGE SCALE GENOMIC DNA]</scope>
    <source>
        <strain evidence="1 2">CGMCC 1.12274</strain>
    </source>
</reference>
<organism evidence="1 2">
    <name type="scientific">Novosphingobium kunmingense</name>
    <dbReference type="NCBI Taxonomy" id="1211806"/>
    <lineage>
        <taxon>Bacteria</taxon>
        <taxon>Pseudomonadati</taxon>
        <taxon>Pseudomonadota</taxon>
        <taxon>Alphaproteobacteria</taxon>
        <taxon>Sphingomonadales</taxon>
        <taxon>Sphingomonadaceae</taxon>
        <taxon>Novosphingobium</taxon>
    </lineage>
</organism>